<evidence type="ECO:0000259" key="1">
    <source>
        <dbReference type="Pfam" id="PF01966"/>
    </source>
</evidence>
<protein>
    <submittedName>
        <fullName evidence="2">Putative HD superfamily hydrolase</fullName>
    </submittedName>
</protein>
<dbReference type="STRING" id="596152.DesU5LDRAFT_2662"/>
<dbReference type="InterPro" id="IPR003607">
    <property type="entry name" value="HD/PDEase_dom"/>
</dbReference>
<dbReference type="HOGENOM" id="CLU_087303_0_0_7"/>
<dbReference type="GO" id="GO:0016787">
    <property type="term" value="F:hydrolase activity"/>
    <property type="evidence" value="ECO:0007669"/>
    <property type="project" value="UniProtKB-KW"/>
</dbReference>
<dbReference type="Pfam" id="PF01966">
    <property type="entry name" value="HD"/>
    <property type="match status" value="1"/>
</dbReference>
<organism evidence="2">
    <name type="scientific">Desulfovibrio sp. U5L</name>
    <dbReference type="NCBI Taxonomy" id="596152"/>
    <lineage>
        <taxon>Bacteria</taxon>
        <taxon>Pseudomonadati</taxon>
        <taxon>Thermodesulfobacteriota</taxon>
        <taxon>Desulfovibrionia</taxon>
        <taxon>Desulfovibrionales</taxon>
        <taxon>Desulfovibrionaceae</taxon>
        <taxon>Desulfovibrio</taxon>
    </lineage>
</organism>
<dbReference type="CDD" id="cd00077">
    <property type="entry name" value="HDc"/>
    <property type="match status" value="1"/>
</dbReference>
<dbReference type="eggNOG" id="COG1418">
    <property type="taxonomic scope" value="Bacteria"/>
</dbReference>
<dbReference type="OrthoDB" id="9797344at2"/>
<accession>I2Q3G1</accession>
<dbReference type="EMBL" id="JH600068">
    <property type="protein sequence ID" value="EIG54317.1"/>
    <property type="molecule type" value="Genomic_DNA"/>
</dbReference>
<dbReference type="Gene3D" id="1.10.3210.10">
    <property type="entry name" value="Hypothetical protein af1432"/>
    <property type="match status" value="1"/>
</dbReference>
<keyword evidence="2" id="KW-0378">Hydrolase</keyword>
<proteinExistence type="predicted"/>
<sequence length="262" mass="29448">MIDRLLAWFDDFVAGCAMAEPADAARLELKRRHCRLVMDEAREQALELNLSPRLVRLATVAGLVHDTGRFPQYRRYRTFRDADSANHAVLGAIALARHHGLADLPARDRRLVRLAVIAHNRRTIPLTVVSGGDAEALALVRIVRDADKLDIARIMLEHFKAPSDKDDVVFLGLPDIPDRYNPDFLVDIEAGRIGNYAAMGTTNDFALLLLSWINDMAFPRTRRLFFERGHVRDLFAVLPGLPALHAFKDRYHDRFGPSAPAA</sequence>
<name>I2Q3G1_9BACT</name>
<feature type="domain" description="HD" evidence="1">
    <location>
        <begin position="32"/>
        <end position="150"/>
    </location>
</feature>
<dbReference type="InterPro" id="IPR006674">
    <property type="entry name" value="HD_domain"/>
</dbReference>
<gene>
    <name evidence="2" type="ORF">DesU5LDRAFT_2662</name>
</gene>
<dbReference type="AlphaFoldDB" id="I2Q3G1"/>
<dbReference type="SUPFAM" id="SSF109604">
    <property type="entry name" value="HD-domain/PDEase-like"/>
    <property type="match status" value="1"/>
</dbReference>
<evidence type="ECO:0000313" key="2">
    <source>
        <dbReference type="EMBL" id="EIG54317.1"/>
    </source>
</evidence>
<reference evidence="2" key="1">
    <citation type="submission" date="2011-11" db="EMBL/GenBank/DDBJ databases">
        <title>Improved High-Quality Draft sequence of Desulfovibrio sp. U5L.</title>
        <authorList>
            <consortium name="US DOE Joint Genome Institute"/>
            <person name="Lucas S."/>
            <person name="Han J."/>
            <person name="Lapidus A."/>
            <person name="Cheng J.-F."/>
            <person name="Goodwin L."/>
            <person name="Pitluck S."/>
            <person name="Peters L."/>
            <person name="Ovchinnikova G."/>
            <person name="Held B."/>
            <person name="Detter J.C."/>
            <person name="Han C."/>
            <person name="Tapia R."/>
            <person name="Land M."/>
            <person name="Hauser L."/>
            <person name="Kyrpides N."/>
            <person name="Ivanova N."/>
            <person name="Pagani I."/>
            <person name="Gabster J."/>
            <person name="Walker C."/>
            <person name="Stolyar S."/>
            <person name="Stahl D."/>
            <person name="Arkin A."/>
            <person name="Dehal P."/>
            <person name="Hazen T."/>
            <person name="Woyke T."/>
        </authorList>
    </citation>
    <scope>NUCLEOTIDE SEQUENCE [LARGE SCALE GENOMIC DNA]</scope>
    <source>
        <strain evidence="2">U5L</strain>
    </source>
</reference>